<keyword evidence="3" id="KW-1185">Reference proteome</keyword>
<sequence length="260" mass="28611">MQKIYHHSSKRKHSKSSPSPVSKRHNNSVSPRHSILTNHSQGKSTATTRGQSPAVTSQGQLPTSKTPQGRPAAKTQGRSPQPFLLEADQQPFLLDANQQPLIKANHGKLRLLEENQLLQVKVNHKATRRQSSASKQHQSDKTSARGRPRSSSTAYPTKRKMGSCPHEEDIVEEPKSSKKKSKATPTTTKKAVPRGHSQASSKANSTSHGTCSQEETQVPSSSLKRTKLHSCNVKKQISPKKKTKALTTEECETFSVYLCV</sequence>
<evidence type="ECO:0000313" key="3">
    <source>
        <dbReference type="Proteomes" id="UP000765509"/>
    </source>
</evidence>
<evidence type="ECO:0000256" key="1">
    <source>
        <dbReference type="SAM" id="MobiDB-lite"/>
    </source>
</evidence>
<feature type="region of interest" description="Disordered" evidence="1">
    <location>
        <begin position="123"/>
        <end position="227"/>
    </location>
</feature>
<comment type="caution">
    <text evidence="2">The sequence shown here is derived from an EMBL/GenBank/DDBJ whole genome shotgun (WGS) entry which is preliminary data.</text>
</comment>
<feature type="compositionally biased region" description="Polar residues" evidence="1">
    <location>
        <begin position="197"/>
        <end position="223"/>
    </location>
</feature>
<feature type="compositionally biased region" description="Basic and acidic residues" evidence="1">
    <location>
        <begin position="165"/>
        <end position="176"/>
    </location>
</feature>
<organism evidence="2 3">
    <name type="scientific">Austropuccinia psidii MF-1</name>
    <dbReference type="NCBI Taxonomy" id="1389203"/>
    <lineage>
        <taxon>Eukaryota</taxon>
        <taxon>Fungi</taxon>
        <taxon>Dikarya</taxon>
        <taxon>Basidiomycota</taxon>
        <taxon>Pucciniomycotina</taxon>
        <taxon>Pucciniomycetes</taxon>
        <taxon>Pucciniales</taxon>
        <taxon>Sphaerophragmiaceae</taxon>
        <taxon>Austropuccinia</taxon>
    </lineage>
</organism>
<feature type="compositionally biased region" description="Polar residues" evidence="1">
    <location>
        <begin position="27"/>
        <end position="67"/>
    </location>
</feature>
<dbReference type="AlphaFoldDB" id="A0A9Q3FUY9"/>
<dbReference type="Proteomes" id="UP000765509">
    <property type="component" value="Unassembled WGS sequence"/>
</dbReference>
<protein>
    <submittedName>
        <fullName evidence="2">Uncharacterized protein</fullName>
    </submittedName>
</protein>
<gene>
    <name evidence="2" type="ORF">O181_083636</name>
</gene>
<dbReference type="EMBL" id="AVOT02048716">
    <property type="protein sequence ID" value="MBW0543921.1"/>
    <property type="molecule type" value="Genomic_DNA"/>
</dbReference>
<proteinExistence type="predicted"/>
<evidence type="ECO:0000313" key="2">
    <source>
        <dbReference type="EMBL" id="MBW0543921.1"/>
    </source>
</evidence>
<reference evidence="2" key="1">
    <citation type="submission" date="2021-03" db="EMBL/GenBank/DDBJ databases">
        <title>Draft genome sequence of rust myrtle Austropuccinia psidii MF-1, a brazilian biotype.</title>
        <authorList>
            <person name="Quecine M.C."/>
            <person name="Pachon D.M.R."/>
            <person name="Bonatelli M.L."/>
            <person name="Correr F.H."/>
            <person name="Franceschini L.M."/>
            <person name="Leite T.F."/>
            <person name="Margarido G.R.A."/>
            <person name="Almeida C.A."/>
            <person name="Ferrarezi J.A."/>
            <person name="Labate C.A."/>
        </authorList>
    </citation>
    <scope>NUCLEOTIDE SEQUENCE</scope>
    <source>
        <strain evidence="2">MF-1</strain>
    </source>
</reference>
<accession>A0A9Q3FUY9</accession>
<feature type="region of interest" description="Disordered" evidence="1">
    <location>
        <begin position="1"/>
        <end position="91"/>
    </location>
</feature>
<feature type="compositionally biased region" description="Basic residues" evidence="1">
    <location>
        <begin position="1"/>
        <end position="15"/>
    </location>
</feature>
<name>A0A9Q3FUY9_9BASI</name>